<evidence type="ECO:0000313" key="2">
    <source>
        <dbReference type="EnsemblPlants" id="KQL02651"/>
    </source>
</evidence>
<dbReference type="OMA" id="IWLICES"/>
<name>K3YKF4_SETIT</name>
<accession>K3YKF4</accession>
<evidence type="ECO:0000313" key="3">
    <source>
        <dbReference type="Proteomes" id="UP000004995"/>
    </source>
</evidence>
<dbReference type="Gramene" id="KQL02651">
    <property type="protein sequence ID" value="KQL02651"/>
    <property type="gene ID" value="SETIT_014723mg"/>
</dbReference>
<reference evidence="3" key="1">
    <citation type="journal article" date="2012" name="Nat. Biotechnol.">
        <title>Reference genome sequence of the model plant Setaria.</title>
        <authorList>
            <person name="Bennetzen J.L."/>
            <person name="Schmutz J."/>
            <person name="Wang H."/>
            <person name="Percifield R."/>
            <person name="Hawkins J."/>
            <person name="Pontaroli A.C."/>
            <person name="Estep M."/>
            <person name="Feng L."/>
            <person name="Vaughn J.N."/>
            <person name="Grimwood J."/>
            <person name="Jenkins J."/>
            <person name="Barry K."/>
            <person name="Lindquist E."/>
            <person name="Hellsten U."/>
            <person name="Deshpande S."/>
            <person name="Wang X."/>
            <person name="Wu X."/>
            <person name="Mitros T."/>
            <person name="Triplett J."/>
            <person name="Yang X."/>
            <person name="Ye C.Y."/>
            <person name="Mauro-Herrera M."/>
            <person name="Wang L."/>
            <person name="Li P."/>
            <person name="Sharma M."/>
            <person name="Sharma R."/>
            <person name="Ronald P.C."/>
            <person name="Panaud O."/>
            <person name="Kellogg E.A."/>
            <person name="Brutnell T.P."/>
            <person name="Doust A.N."/>
            <person name="Tuskan G.A."/>
            <person name="Rokhsar D."/>
            <person name="Devos K.M."/>
        </authorList>
    </citation>
    <scope>NUCLEOTIDE SEQUENCE [LARGE SCALE GENOMIC DNA]</scope>
    <source>
        <strain evidence="3">cv. Yugu1</strain>
    </source>
</reference>
<dbReference type="EMBL" id="AGNK02003994">
    <property type="status" value="NOT_ANNOTATED_CDS"/>
    <property type="molecule type" value="Genomic_DNA"/>
</dbReference>
<keyword evidence="1" id="KW-0472">Membrane</keyword>
<keyword evidence="3" id="KW-1185">Reference proteome</keyword>
<keyword evidence="1" id="KW-1133">Transmembrane helix</keyword>
<dbReference type="HOGENOM" id="CLU_2337578_0_0_1"/>
<protein>
    <submittedName>
        <fullName evidence="2">Uncharacterized protein</fullName>
    </submittedName>
</protein>
<reference evidence="2" key="2">
    <citation type="submission" date="2018-08" db="UniProtKB">
        <authorList>
            <consortium name="EnsemblPlants"/>
        </authorList>
    </citation>
    <scope>IDENTIFICATION</scope>
    <source>
        <strain evidence="2">Yugu1</strain>
    </source>
</reference>
<dbReference type="Proteomes" id="UP000004995">
    <property type="component" value="Unassembled WGS sequence"/>
</dbReference>
<dbReference type="InParanoid" id="K3YKF4"/>
<organism evidence="2 3">
    <name type="scientific">Setaria italica</name>
    <name type="common">Foxtail millet</name>
    <name type="synonym">Panicum italicum</name>
    <dbReference type="NCBI Taxonomy" id="4555"/>
    <lineage>
        <taxon>Eukaryota</taxon>
        <taxon>Viridiplantae</taxon>
        <taxon>Streptophyta</taxon>
        <taxon>Embryophyta</taxon>
        <taxon>Tracheophyta</taxon>
        <taxon>Spermatophyta</taxon>
        <taxon>Magnoliopsida</taxon>
        <taxon>Liliopsida</taxon>
        <taxon>Poales</taxon>
        <taxon>Poaceae</taxon>
        <taxon>PACMAD clade</taxon>
        <taxon>Panicoideae</taxon>
        <taxon>Panicodae</taxon>
        <taxon>Paniceae</taxon>
        <taxon>Cenchrinae</taxon>
        <taxon>Setaria</taxon>
    </lineage>
</organism>
<evidence type="ECO:0000256" key="1">
    <source>
        <dbReference type="SAM" id="Phobius"/>
    </source>
</evidence>
<sequence length="98" mass="11095">MAFSGTKAVEQECNLSCFFVFGYLQLPVLIWLICESFVNKMCSSRCCNMIFHIQQQCLGSKTRGIGSTSLRHVSTLKSQVRNRNSSLVHCFNLSNLPR</sequence>
<feature type="transmembrane region" description="Helical" evidence="1">
    <location>
        <begin position="12"/>
        <end position="33"/>
    </location>
</feature>
<dbReference type="EnsemblPlants" id="KQL02651">
    <property type="protein sequence ID" value="KQL02651"/>
    <property type="gene ID" value="SETIT_014723mg"/>
</dbReference>
<keyword evidence="1" id="KW-0812">Transmembrane</keyword>
<dbReference type="AlphaFoldDB" id="K3YKF4"/>
<proteinExistence type="predicted"/>